<dbReference type="AlphaFoldDB" id="A0A9W5T8S3"/>
<keyword evidence="2" id="KW-1185">Reference proteome</keyword>
<proteinExistence type="predicted"/>
<evidence type="ECO:0000313" key="2">
    <source>
        <dbReference type="Proteomes" id="UP001057455"/>
    </source>
</evidence>
<evidence type="ECO:0000313" key="1">
    <source>
        <dbReference type="EMBL" id="GFE53303.1"/>
    </source>
</evidence>
<dbReference type="Proteomes" id="UP001057455">
    <property type="component" value="Unassembled WGS sequence"/>
</dbReference>
<reference evidence="1" key="1">
    <citation type="submission" date="2019-12" db="EMBL/GenBank/DDBJ databases">
        <title>Genome sequence of Babesia ovis.</title>
        <authorList>
            <person name="Yamagishi J."/>
            <person name="Sevinc F."/>
            <person name="Xuan X."/>
        </authorList>
    </citation>
    <scope>NUCLEOTIDE SEQUENCE</scope>
    <source>
        <strain evidence="1">Selcuk</strain>
    </source>
</reference>
<name>A0A9W5T8S3_BABOV</name>
<accession>A0A9W5T8S3</accession>
<dbReference type="EMBL" id="BLIY01000006">
    <property type="protein sequence ID" value="GFE53303.1"/>
    <property type="molecule type" value="Genomic_DNA"/>
</dbReference>
<sequence>MLAKGCEARCNKMHPRPAPTNKAAPTETTTPFLDYDDVKKFSCLEACRMAITVYPKSDDEIRRYDIVNKNKSD</sequence>
<gene>
    <name evidence="1" type="ORF">BaOVIS_007070</name>
</gene>
<protein>
    <submittedName>
        <fullName evidence="1">Uncharacterized protein</fullName>
    </submittedName>
</protein>
<comment type="caution">
    <text evidence="1">The sequence shown here is derived from an EMBL/GenBank/DDBJ whole genome shotgun (WGS) entry which is preliminary data.</text>
</comment>
<organism evidence="1 2">
    <name type="scientific">Babesia ovis</name>
    <dbReference type="NCBI Taxonomy" id="5869"/>
    <lineage>
        <taxon>Eukaryota</taxon>
        <taxon>Sar</taxon>
        <taxon>Alveolata</taxon>
        <taxon>Apicomplexa</taxon>
        <taxon>Aconoidasida</taxon>
        <taxon>Piroplasmida</taxon>
        <taxon>Babesiidae</taxon>
        <taxon>Babesia</taxon>
    </lineage>
</organism>
<dbReference type="OrthoDB" id="364982at2759"/>